<name>A0A4R4TA63_9ACTN</name>
<dbReference type="GO" id="GO:0016787">
    <property type="term" value="F:hydrolase activity"/>
    <property type="evidence" value="ECO:0007669"/>
    <property type="project" value="UniProtKB-KW"/>
</dbReference>
<dbReference type="Proteomes" id="UP000295345">
    <property type="component" value="Unassembled WGS sequence"/>
</dbReference>
<dbReference type="InterPro" id="IPR006680">
    <property type="entry name" value="Amidohydro-rel"/>
</dbReference>
<dbReference type="EMBL" id="SMKI01000161">
    <property type="protein sequence ID" value="TDC74161.1"/>
    <property type="molecule type" value="Genomic_DNA"/>
</dbReference>
<dbReference type="Gene3D" id="3.20.20.140">
    <property type="entry name" value="Metal-dependent hydrolases"/>
    <property type="match status" value="1"/>
</dbReference>
<keyword evidence="1" id="KW-0456">Lyase</keyword>
<dbReference type="AlphaFoldDB" id="A0A4R4TA63"/>
<comment type="caution">
    <text evidence="4">The sequence shown here is derived from an EMBL/GenBank/DDBJ whole genome shotgun (WGS) entry which is preliminary data.</text>
</comment>
<keyword evidence="5" id="KW-1185">Reference proteome</keyword>
<dbReference type="Pfam" id="PF04909">
    <property type="entry name" value="Amidohydro_2"/>
    <property type="match status" value="1"/>
</dbReference>
<dbReference type="PANTHER" id="PTHR21240">
    <property type="entry name" value="2-AMINO-3-CARBOXYLMUCONATE-6-SEMIALDEHYDE DECARBOXYLASE"/>
    <property type="match status" value="1"/>
</dbReference>
<dbReference type="SUPFAM" id="SSF51556">
    <property type="entry name" value="Metallo-dependent hydrolases"/>
    <property type="match status" value="1"/>
</dbReference>
<reference evidence="4 5" key="1">
    <citation type="submission" date="2019-03" db="EMBL/GenBank/DDBJ databases">
        <title>Draft genome sequences of novel Actinobacteria.</title>
        <authorList>
            <person name="Sahin N."/>
            <person name="Ay H."/>
            <person name="Saygin H."/>
        </authorList>
    </citation>
    <scope>NUCLEOTIDE SEQUENCE [LARGE SCALE GENOMIC DNA]</scope>
    <source>
        <strain evidence="4 5">DSM 41900</strain>
    </source>
</reference>
<protein>
    <submittedName>
        <fullName evidence="4">Amidohydrolase</fullName>
    </submittedName>
</protein>
<proteinExistence type="predicted"/>
<organism evidence="4 5">
    <name type="scientific">Streptomyces hainanensis</name>
    <dbReference type="NCBI Taxonomy" id="402648"/>
    <lineage>
        <taxon>Bacteria</taxon>
        <taxon>Bacillati</taxon>
        <taxon>Actinomycetota</taxon>
        <taxon>Actinomycetes</taxon>
        <taxon>Kitasatosporales</taxon>
        <taxon>Streptomycetaceae</taxon>
        <taxon>Streptomyces</taxon>
    </lineage>
</organism>
<feature type="chain" id="PRO_5020646433" evidence="2">
    <location>
        <begin position="39"/>
        <end position="364"/>
    </location>
</feature>
<dbReference type="GO" id="GO:0005737">
    <property type="term" value="C:cytoplasm"/>
    <property type="evidence" value="ECO:0007669"/>
    <property type="project" value="TreeGrafter"/>
</dbReference>
<dbReference type="RefSeq" id="WP_132818849.1">
    <property type="nucleotide sequence ID" value="NZ_SMKI01000161.1"/>
</dbReference>
<feature type="signal peptide" evidence="2">
    <location>
        <begin position="1"/>
        <end position="38"/>
    </location>
</feature>
<dbReference type="PROSITE" id="PS51318">
    <property type="entry name" value="TAT"/>
    <property type="match status" value="1"/>
</dbReference>
<evidence type="ECO:0000313" key="5">
    <source>
        <dbReference type="Proteomes" id="UP000295345"/>
    </source>
</evidence>
<dbReference type="InterPro" id="IPR006311">
    <property type="entry name" value="TAT_signal"/>
</dbReference>
<sequence length="364" mass="38761">MTDTTDATDTTHGKPSRRTLLAATGLAAAVTAAGPASAASTAPLRARPAGRIDVHHHAVPDEMRRWLVEIGLIPEEGGPSWAQWTLEETLRTMDDNGIAAGIASAPAPSELFRDRSLAEDGVRVCNESLAALVAEHPRRFGFFANVAALHPDLAIAQAAHALDELGAEGVLLMTTAGGRYLGDPSFDRLFDALNERRAVVFVHPGELPEGTTELPGIPDFIGDYPLDTTRAALNLVASGTLDRCPDLSIILSHAGGFLPYVAGRAVSAGRQGEGPAPHAVARAVRRFHYDTALPMSPYATPSLLAAVGSERVLYGSDWPARPADEVGRITAELDADPHLDVRARERVDRRNALRLFPRLAARLA</sequence>
<keyword evidence="4" id="KW-0378">Hydrolase</keyword>
<dbReference type="PANTHER" id="PTHR21240:SF28">
    <property type="entry name" value="ISO-OROTATE DECARBOXYLASE (EUROFUNG)"/>
    <property type="match status" value="1"/>
</dbReference>
<dbReference type="GO" id="GO:0019748">
    <property type="term" value="P:secondary metabolic process"/>
    <property type="evidence" value="ECO:0007669"/>
    <property type="project" value="TreeGrafter"/>
</dbReference>
<evidence type="ECO:0000256" key="1">
    <source>
        <dbReference type="ARBA" id="ARBA00023239"/>
    </source>
</evidence>
<dbReference type="InterPro" id="IPR032465">
    <property type="entry name" value="ACMSD"/>
</dbReference>
<evidence type="ECO:0000259" key="3">
    <source>
        <dbReference type="Pfam" id="PF04909"/>
    </source>
</evidence>
<keyword evidence="2" id="KW-0732">Signal</keyword>
<dbReference type="GO" id="GO:0016831">
    <property type="term" value="F:carboxy-lyase activity"/>
    <property type="evidence" value="ECO:0007669"/>
    <property type="project" value="InterPro"/>
</dbReference>
<gene>
    <name evidence="4" type="ORF">E1283_16705</name>
</gene>
<feature type="domain" description="Amidohydrolase-related" evidence="3">
    <location>
        <begin position="52"/>
        <end position="357"/>
    </location>
</feature>
<evidence type="ECO:0000313" key="4">
    <source>
        <dbReference type="EMBL" id="TDC74161.1"/>
    </source>
</evidence>
<evidence type="ECO:0000256" key="2">
    <source>
        <dbReference type="SAM" id="SignalP"/>
    </source>
</evidence>
<dbReference type="OrthoDB" id="149172at2"/>
<dbReference type="InterPro" id="IPR032466">
    <property type="entry name" value="Metal_Hydrolase"/>
</dbReference>
<accession>A0A4R4TA63</accession>